<dbReference type="Proteomes" id="UP000071927">
    <property type="component" value="Unassembled WGS sequence"/>
</dbReference>
<comment type="caution">
    <text evidence="2">The sequence shown here is derived from an EMBL/GenBank/DDBJ whole genome shotgun (WGS) entry which is preliminary data.</text>
</comment>
<dbReference type="AlphaFoldDB" id="A0A139R298"/>
<proteinExistence type="predicted"/>
<protein>
    <submittedName>
        <fullName evidence="2">Uncharacterized protein</fullName>
    </submittedName>
</protein>
<evidence type="ECO:0000313" key="3">
    <source>
        <dbReference type="Proteomes" id="UP000070198"/>
    </source>
</evidence>
<dbReference type="PATRIC" id="fig|315405.11.peg.1017"/>
<accession>A0A139R298</accession>
<sequence>MSYEISNLMAVLQGMEAVTGSFLDESLANSLMLKTIN</sequence>
<evidence type="ECO:0000313" key="2">
    <source>
        <dbReference type="EMBL" id="KXU08857.1"/>
    </source>
</evidence>
<dbReference type="EMBL" id="LQOF01000163">
    <property type="protein sequence ID" value="KXT70672.1"/>
    <property type="molecule type" value="Genomic_DNA"/>
</dbReference>
<organism evidence="2 4">
    <name type="scientific">Streptococcus gallolyticus</name>
    <dbReference type="NCBI Taxonomy" id="315405"/>
    <lineage>
        <taxon>Bacteria</taxon>
        <taxon>Bacillati</taxon>
        <taxon>Bacillota</taxon>
        <taxon>Bacilli</taxon>
        <taxon>Lactobacillales</taxon>
        <taxon>Streptococcaceae</taxon>
        <taxon>Streptococcus</taxon>
    </lineage>
</organism>
<evidence type="ECO:0000313" key="4">
    <source>
        <dbReference type="Proteomes" id="UP000071927"/>
    </source>
</evidence>
<dbReference type="EMBL" id="LQXV01000207">
    <property type="protein sequence ID" value="KXU08857.1"/>
    <property type="molecule type" value="Genomic_DNA"/>
</dbReference>
<dbReference type="Proteomes" id="UP000070198">
    <property type="component" value="Unassembled WGS sequence"/>
</dbReference>
<gene>
    <name evidence="1" type="ORF">SGADD02_00871</name>
    <name evidence="2" type="ORF">SGADD03_01146</name>
</gene>
<name>A0A139R298_9STRE</name>
<evidence type="ECO:0000313" key="1">
    <source>
        <dbReference type="EMBL" id="KXT70672.1"/>
    </source>
</evidence>
<reference evidence="3 4" key="1">
    <citation type="submission" date="2016-01" db="EMBL/GenBank/DDBJ databases">
        <title>Highly variable Streptococcus oralis are common among viridans streptococci isolated from primates.</title>
        <authorList>
            <person name="Denapaite D."/>
            <person name="Rieger M."/>
            <person name="Koendgen S."/>
            <person name="Brueckner R."/>
            <person name="Ochigava I."/>
            <person name="Kappeler P."/>
            <person name="Maetz-Rensing K."/>
            <person name="Leendertz F."/>
            <person name="Hakenbeck R."/>
        </authorList>
    </citation>
    <scope>NUCLEOTIDE SEQUENCE [LARGE SCALE GENOMIC DNA]</scope>
    <source>
        <strain evidence="1 3">DD02</strain>
        <strain evidence="2 4">DD03</strain>
    </source>
</reference>